<feature type="transmembrane region" description="Helical" evidence="11">
    <location>
        <begin position="116"/>
        <end position="134"/>
    </location>
</feature>
<name>A0A7S4CFQ2_9EUGL</name>
<protein>
    <recommendedName>
        <fullName evidence="9">ATP-dependent Clp protease proteolytic subunit</fullName>
        <ecNumber evidence="8">3.4.21.92</ecNumber>
    </recommendedName>
</protein>
<accession>A0A7S4CFQ2</accession>
<dbReference type="PANTHER" id="PTHR10381">
    <property type="entry name" value="ATP-DEPENDENT CLP PROTEASE PROTEOLYTIC SUBUNIT"/>
    <property type="match status" value="1"/>
</dbReference>
<dbReference type="SUPFAM" id="SSF52096">
    <property type="entry name" value="ClpP/crotonase"/>
    <property type="match status" value="1"/>
</dbReference>
<evidence type="ECO:0000256" key="1">
    <source>
        <dbReference type="ARBA" id="ARBA00007039"/>
    </source>
</evidence>
<dbReference type="NCBIfam" id="NF009205">
    <property type="entry name" value="PRK12553.1"/>
    <property type="match status" value="1"/>
</dbReference>
<dbReference type="PROSITE" id="PS00381">
    <property type="entry name" value="CLP_PROTEASE_SER"/>
    <property type="match status" value="1"/>
</dbReference>
<keyword evidence="3 8" id="KW-0645">Protease</keyword>
<evidence type="ECO:0000313" key="12">
    <source>
        <dbReference type="EMBL" id="CAE0795918.1"/>
    </source>
</evidence>
<keyword evidence="4 8" id="KW-0378">Hydrolase</keyword>
<dbReference type="InterPro" id="IPR001907">
    <property type="entry name" value="ClpP"/>
</dbReference>
<dbReference type="EMBL" id="HBJA01022078">
    <property type="protein sequence ID" value="CAE0795918.1"/>
    <property type="molecule type" value="Transcribed_RNA"/>
</dbReference>
<dbReference type="InterPro" id="IPR029045">
    <property type="entry name" value="ClpP/crotonase-like_dom_sf"/>
</dbReference>
<feature type="active site" evidence="7">
    <location>
        <position position="285"/>
    </location>
</feature>
<dbReference type="AlphaFoldDB" id="A0A7S4CFQ2"/>
<dbReference type="PANTHER" id="PTHR10381:SF70">
    <property type="entry name" value="ATP-DEPENDENT CLP PROTEASE PROTEOLYTIC SUBUNIT"/>
    <property type="match status" value="1"/>
</dbReference>
<feature type="region of interest" description="Disordered" evidence="10">
    <location>
        <begin position="364"/>
        <end position="383"/>
    </location>
</feature>
<keyword evidence="5 8" id="KW-0720">Serine protease</keyword>
<proteinExistence type="inferred from homology"/>
<evidence type="ECO:0000256" key="2">
    <source>
        <dbReference type="ARBA" id="ARBA00022490"/>
    </source>
</evidence>
<keyword evidence="11" id="KW-0472">Membrane</keyword>
<evidence type="ECO:0000256" key="7">
    <source>
        <dbReference type="PROSITE-ProRule" id="PRU10086"/>
    </source>
</evidence>
<feature type="transmembrane region" description="Helical" evidence="11">
    <location>
        <begin position="23"/>
        <end position="41"/>
    </location>
</feature>
<reference evidence="12" key="1">
    <citation type="submission" date="2021-01" db="EMBL/GenBank/DDBJ databases">
        <authorList>
            <person name="Corre E."/>
            <person name="Pelletier E."/>
            <person name="Niang G."/>
            <person name="Scheremetjew M."/>
            <person name="Finn R."/>
            <person name="Kale V."/>
            <person name="Holt S."/>
            <person name="Cochrane G."/>
            <person name="Meng A."/>
            <person name="Brown T."/>
            <person name="Cohen L."/>
        </authorList>
    </citation>
    <scope>NUCLEOTIDE SEQUENCE</scope>
    <source>
        <strain evidence="12">CCMP1594</strain>
    </source>
</reference>
<feature type="active site" evidence="6">
    <location>
        <position position="260"/>
    </location>
</feature>
<dbReference type="GO" id="GO:0051117">
    <property type="term" value="F:ATPase binding"/>
    <property type="evidence" value="ECO:0007669"/>
    <property type="project" value="TreeGrafter"/>
</dbReference>
<dbReference type="PRINTS" id="PR00127">
    <property type="entry name" value="CLPPROTEASEP"/>
</dbReference>
<dbReference type="EC" id="3.4.21.92" evidence="8"/>
<evidence type="ECO:0000256" key="4">
    <source>
        <dbReference type="ARBA" id="ARBA00022801"/>
    </source>
</evidence>
<comment type="similarity">
    <text evidence="1 9">Belongs to the peptidase S14 family.</text>
</comment>
<keyword evidence="11" id="KW-0812">Transmembrane</keyword>
<evidence type="ECO:0000256" key="5">
    <source>
        <dbReference type="ARBA" id="ARBA00022825"/>
    </source>
</evidence>
<gene>
    <name evidence="12" type="ORF">EGYM00163_LOCUS7037</name>
</gene>
<dbReference type="HAMAP" id="MF_00444">
    <property type="entry name" value="ClpP"/>
    <property type="match status" value="1"/>
</dbReference>
<dbReference type="InterPro" id="IPR023562">
    <property type="entry name" value="ClpP/TepA"/>
</dbReference>
<dbReference type="GO" id="GO:0004176">
    <property type="term" value="F:ATP-dependent peptidase activity"/>
    <property type="evidence" value="ECO:0007669"/>
    <property type="project" value="InterPro"/>
</dbReference>
<evidence type="ECO:0000256" key="9">
    <source>
        <dbReference type="RuleBase" id="RU003567"/>
    </source>
</evidence>
<dbReference type="GO" id="GO:0009368">
    <property type="term" value="C:endopeptidase Clp complex"/>
    <property type="evidence" value="ECO:0007669"/>
    <property type="project" value="TreeGrafter"/>
</dbReference>
<dbReference type="GO" id="GO:0006515">
    <property type="term" value="P:protein quality control for misfolded or incompletely synthesized proteins"/>
    <property type="evidence" value="ECO:0007669"/>
    <property type="project" value="TreeGrafter"/>
</dbReference>
<keyword evidence="11" id="KW-1133">Transmembrane helix</keyword>
<dbReference type="NCBIfam" id="NF001368">
    <property type="entry name" value="PRK00277.1"/>
    <property type="match status" value="1"/>
</dbReference>
<dbReference type="InterPro" id="IPR018215">
    <property type="entry name" value="ClpP_Ser_AS"/>
</dbReference>
<evidence type="ECO:0000256" key="10">
    <source>
        <dbReference type="SAM" id="MobiDB-lite"/>
    </source>
</evidence>
<dbReference type="PROSITE" id="PS00382">
    <property type="entry name" value="CLP_PROTEASE_HIS"/>
    <property type="match status" value="1"/>
</dbReference>
<evidence type="ECO:0000256" key="11">
    <source>
        <dbReference type="SAM" id="Phobius"/>
    </source>
</evidence>
<dbReference type="InterPro" id="IPR033135">
    <property type="entry name" value="ClpP_His_AS"/>
</dbReference>
<organism evidence="12">
    <name type="scientific">Eutreptiella gymnastica</name>
    <dbReference type="NCBI Taxonomy" id="73025"/>
    <lineage>
        <taxon>Eukaryota</taxon>
        <taxon>Discoba</taxon>
        <taxon>Euglenozoa</taxon>
        <taxon>Euglenida</taxon>
        <taxon>Spirocuta</taxon>
        <taxon>Euglenophyceae</taxon>
        <taxon>Eutreptiales</taxon>
        <taxon>Eutreptiaceae</taxon>
        <taxon>Eutreptiella</taxon>
    </lineage>
</organism>
<dbReference type="NCBIfam" id="TIGR00493">
    <property type="entry name" value="clpP"/>
    <property type="match status" value="1"/>
</dbReference>
<keyword evidence="2" id="KW-0963">Cytoplasm</keyword>
<dbReference type="GO" id="GO:0004252">
    <property type="term" value="F:serine-type endopeptidase activity"/>
    <property type="evidence" value="ECO:0007669"/>
    <property type="project" value="UniProtKB-EC"/>
</dbReference>
<dbReference type="Gene3D" id="3.90.226.10">
    <property type="entry name" value="2-enoyl-CoA Hydratase, Chain A, domain 1"/>
    <property type="match status" value="1"/>
</dbReference>
<dbReference type="CDD" id="cd07017">
    <property type="entry name" value="S14_ClpP_2"/>
    <property type="match status" value="1"/>
</dbReference>
<dbReference type="FunFam" id="3.90.226.10:FF:000001">
    <property type="entry name" value="ATP-dependent Clp protease proteolytic subunit"/>
    <property type="match status" value="1"/>
</dbReference>
<dbReference type="Pfam" id="PF00574">
    <property type="entry name" value="CLP_protease"/>
    <property type="match status" value="1"/>
</dbReference>
<evidence type="ECO:0000256" key="6">
    <source>
        <dbReference type="PROSITE-ProRule" id="PRU10085"/>
    </source>
</evidence>
<evidence type="ECO:0000256" key="8">
    <source>
        <dbReference type="RuleBase" id="RU000549"/>
    </source>
</evidence>
<sequence length="383" mass="40298">MEHATLLTTESYLQSRSSQSKPWLGFVGAGLGCCLVVALATSSSGTTHLWASAPSVTATRGVSTTTAVQGRPFTLAASSYNAPNDVEFDAAEPPVQMVSTTTPNTLMAPAPIATNLAWLAPVAAVLAGALVYLWSSLRKGKDATATALGTSSDLESAGEMAMAGLVPMVVEQTARGERSYDIFSRLLKERVIFIIGGIEDNMANLVVAQLLFLESEDPDKDIFLYINSPGGSVTAGMAIYDTMQFIKPNVATLCLGQACSMGAFLLAGGHAGKRYCLPNSRVMIHQPLGGYQGQASDIMIHAQEIIGIRSKLNDLLAHHCKQPLELIEQDTDRDNFMSAEEAKEYGLVDAVLEKREGVQTAAAKVVGPPPADGGSPEPAAAGP</sequence>
<evidence type="ECO:0000256" key="3">
    <source>
        <dbReference type="ARBA" id="ARBA00022670"/>
    </source>
</evidence>